<dbReference type="InterPro" id="IPR016193">
    <property type="entry name" value="Cytidine_deaminase-like"/>
</dbReference>
<evidence type="ECO:0000256" key="14">
    <source>
        <dbReference type="ARBA" id="ARBA00066550"/>
    </source>
</evidence>
<keyword evidence="7" id="KW-0479">Metal-binding</keyword>
<dbReference type="PANTHER" id="PTHR11079">
    <property type="entry name" value="CYTOSINE DEAMINASE FAMILY MEMBER"/>
    <property type="match status" value="1"/>
</dbReference>
<evidence type="ECO:0000256" key="4">
    <source>
        <dbReference type="ARBA" id="ARBA00006576"/>
    </source>
</evidence>
<evidence type="ECO:0000256" key="6">
    <source>
        <dbReference type="ARBA" id="ARBA00022490"/>
    </source>
</evidence>
<evidence type="ECO:0000256" key="5">
    <source>
        <dbReference type="ARBA" id="ARBA00011738"/>
    </source>
</evidence>
<dbReference type="AlphaFoldDB" id="A0A9P8QHR0"/>
<evidence type="ECO:0000256" key="2">
    <source>
        <dbReference type="ARBA" id="ARBA00004123"/>
    </source>
</evidence>
<dbReference type="EC" id="3.5.4.1" evidence="14"/>
<evidence type="ECO:0000256" key="7">
    <source>
        <dbReference type="ARBA" id="ARBA00022723"/>
    </source>
</evidence>
<dbReference type="GO" id="GO:0019858">
    <property type="term" value="P:cytosine metabolic process"/>
    <property type="evidence" value="ECO:0007669"/>
    <property type="project" value="TreeGrafter"/>
</dbReference>
<dbReference type="PROSITE" id="PS00903">
    <property type="entry name" value="CYT_DCMP_DEAMINASES_1"/>
    <property type="match status" value="1"/>
</dbReference>
<comment type="pathway">
    <text evidence="13">Pyrimidine metabolism; UMP biosynthesis via salvage pathway; uracil from cytosine: step 1/1.</text>
</comment>
<comment type="subcellular location">
    <subcellularLocation>
        <location evidence="3">Cytoplasm</location>
    </subcellularLocation>
    <subcellularLocation>
        <location evidence="2">Nucleus</location>
    </subcellularLocation>
</comment>
<dbReference type="Gene3D" id="3.40.140.10">
    <property type="entry name" value="Cytidine Deaminase, domain 2"/>
    <property type="match status" value="1"/>
</dbReference>
<comment type="catalytic activity">
    <reaction evidence="11">
        <text>cytosine + H2O + H(+) = uracil + NH4(+)</text>
        <dbReference type="Rhea" id="RHEA:20605"/>
        <dbReference type="ChEBI" id="CHEBI:15377"/>
        <dbReference type="ChEBI" id="CHEBI:15378"/>
        <dbReference type="ChEBI" id="CHEBI:16040"/>
        <dbReference type="ChEBI" id="CHEBI:17568"/>
        <dbReference type="ChEBI" id="CHEBI:28938"/>
        <dbReference type="EC" id="3.5.4.1"/>
    </reaction>
</comment>
<keyword evidence="19" id="KW-1185">Reference proteome</keyword>
<keyword evidence="6" id="KW-0963">Cytoplasm</keyword>
<evidence type="ECO:0000256" key="16">
    <source>
        <dbReference type="ARBA" id="ARBA00084039"/>
    </source>
</evidence>
<evidence type="ECO:0000259" key="17">
    <source>
        <dbReference type="PROSITE" id="PS51747"/>
    </source>
</evidence>
<dbReference type="GO" id="GO:0008835">
    <property type="term" value="F:diaminohydroxyphosphoribosylaminopyrimidine deaminase activity"/>
    <property type="evidence" value="ECO:0007669"/>
    <property type="project" value="TreeGrafter"/>
</dbReference>
<evidence type="ECO:0000256" key="1">
    <source>
        <dbReference type="ARBA" id="ARBA00001947"/>
    </source>
</evidence>
<sequence length="144" mass="15791">MAFDDQLEIPKGYSEGGVPIGGALIHEDGRVLGRGHNMRFQKCSATLHGEISTLENAGRLNGGVYKGCTMYTTLSPCDMCTGAIIMYGIKRVVLGENATFIGGEDYLRQRGVEVVNLDNQECKDLMAKFIKERPADWNEDIGTE</sequence>
<dbReference type="EMBL" id="JAEUBG010000019">
    <property type="protein sequence ID" value="KAH3688977.1"/>
    <property type="molecule type" value="Genomic_DNA"/>
</dbReference>
<dbReference type="GO" id="GO:0008655">
    <property type="term" value="P:pyrimidine-containing compound salvage"/>
    <property type="evidence" value="ECO:0007669"/>
    <property type="project" value="TreeGrafter"/>
</dbReference>
<name>A0A9P8QHR0_WICPI</name>
<dbReference type="GO" id="GO:0005737">
    <property type="term" value="C:cytoplasm"/>
    <property type="evidence" value="ECO:0007669"/>
    <property type="project" value="UniProtKB-SubCell"/>
</dbReference>
<proteinExistence type="inferred from homology"/>
<evidence type="ECO:0000256" key="12">
    <source>
        <dbReference type="ARBA" id="ARBA00056232"/>
    </source>
</evidence>
<evidence type="ECO:0000313" key="18">
    <source>
        <dbReference type="EMBL" id="KAH3688977.1"/>
    </source>
</evidence>
<comment type="similarity">
    <text evidence="4">Belongs to the cytidine and deoxycytidylate deaminase family.</text>
</comment>
<accession>A0A9P8QHR0</accession>
<evidence type="ECO:0000256" key="11">
    <source>
        <dbReference type="ARBA" id="ARBA00050113"/>
    </source>
</evidence>
<dbReference type="GO" id="GO:0005634">
    <property type="term" value="C:nucleus"/>
    <property type="evidence" value="ECO:0007669"/>
    <property type="project" value="UniProtKB-SubCell"/>
</dbReference>
<evidence type="ECO:0000256" key="3">
    <source>
        <dbReference type="ARBA" id="ARBA00004496"/>
    </source>
</evidence>
<dbReference type="PANTHER" id="PTHR11079:SF190">
    <property type="entry name" value="CYTOSINE DEAMINASE"/>
    <property type="match status" value="1"/>
</dbReference>
<feature type="domain" description="CMP/dCMP-type deaminase" evidence="17">
    <location>
        <begin position="1"/>
        <end position="114"/>
    </location>
</feature>
<protein>
    <recommendedName>
        <fullName evidence="15">Cytosine deaminase</fullName>
        <ecNumber evidence="14">3.5.4.1</ecNumber>
    </recommendedName>
    <alternativeName>
        <fullName evidence="16">Cytosine aminohydrolase</fullName>
    </alternativeName>
</protein>
<dbReference type="OrthoDB" id="408702at2759"/>
<evidence type="ECO:0000313" key="19">
    <source>
        <dbReference type="Proteomes" id="UP000774326"/>
    </source>
</evidence>
<keyword evidence="9" id="KW-0862">Zinc</keyword>
<evidence type="ECO:0000256" key="15">
    <source>
        <dbReference type="ARBA" id="ARBA00074321"/>
    </source>
</evidence>
<dbReference type="SUPFAM" id="SSF53927">
    <property type="entry name" value="Cytidine deaminase-like"/>
    <property type="match status" value="1"/>
</dbReference>
<dbReference type="GO" id="GO:0046087">
    <property type="term" value="P:cytidine metabolic process"/>
    <property type="evidence" value="ECO:0007669"/>
    <property type="project" value="TreeGrafter"/>
</dbReference>
<reference evidence="18" key="2">
    <citation type="submission" date="2021-01" db="EMBL/GenBank/DDBJ databases">
        <authorList>
            <person name="Schikora-Tamarit M.A."/>
        </authorList>
    </citation>
    <scope>NUCLEOTIDE SEQUENCE</scope>
    <source>
        <strain evidence="18">CBS2887</strain>
    </source>
</reference>
<evidence type="ECO:0000256" key="9">
    <source>
        <dbReference type="ARBA" id="ARBA00022833"/>
    </source>
</evidence>
<dbReference type="InterPro" id="IPR002125">
    <property type="entry name" value="CMP_dCMP_dom"/>
</dbReference>
<comment type="caution">
    <text evidence="18">The sequence shown here is derived from an EMBL/GenBank/DDBJ whole genome shotgun (WGS) entry which is preliminary data.</text>
</comment>
<evidence type="ECO:0000256" key="8">
    <source>
        <dbReference type="ARBA" id="ARBA00022801"/>
    </source>
</evidence>
<dbReference type="Proteomes" id="UP000774326">
    <property type="component" value="Unassembled WGS sequence"/>
</dbReference>
<dbReference type="CDD" id="cd01285">
    <property type="entry name" value="nucleoside_deaminase"/>
    <property type="match status" value="1"/>
</dbReference>
<dbReference type="Pfam" id="PF00383">
    <property type="entry name" value="dCMP_cyt_deam_1"/>
    <property type="match status" value="1"/>
</dbReference>
<keyword evidence="8" id="KW-0378">Hydrolase</keyword>
<dbReference type="FunFam" id="3.40.140.10:FF:000016">
    <property type="entry name" value="Cytosine deaminase"/>
    <property type="match status" value="1"/>
</dbReference>
<keyword evidence="10" id="KW-0539">Nucleus</keyword>
<comment type="subunit">
    <text evidence="5">Homodimer.</text>
</comment>
<dbReference type="PROSITE" id="PS51747">
    <property type="entry name" value="CYT_DCMP_DEAMINASES_2"/>
    <property type="match status" value="1"/>
</dbReference>
<comment type="cofactor">
    <cofactor evidence="1">
        <name>Zn(2+)</name>
        <dbReference type="ChEBI" id="CHEBI:29105"/>
    </cofactor>
</comment>
<dbReference type="InterPro" id="IPR016192">
    <property type="entry name" value="APOBEC/CMP_deaminase_Zn-bd"/>
</dbReference>
<dbReference type="GO" id="GO:0008270">
    <property type="term" value="F:zinc ion binding"/>
    <property type="evidence" value="ECO:0007669"/>
    <property type="project" value="InterPro"/>
</dbReference>
<evidence type="ECO:0000256" key="13">
    <source>
        <dbReference type="ARBA" id="ARBA00060700"/>
    </source>
</evidence>
<reference evidence="18" key="1">
    <citation type="journal article" date="2021" name="Open Biol.">
        <title>Shared evolutionary footprints suggest mitochondrial oxidative damage underlies multiple complex I losses in fungi.</title>
        <authorList>
            <person name="Schikora-Tamarit M.A."/>
            <person name="Marcet-Houben M."/>
            <person name="Nosek J."/>
            <person name="Gabaldon T."/>
        </authorList>
    </citation>
    <scope>NUCLEOTIDE SEQUENCE</scope>
    <source>
        <strain evidence="18">CBS2887</strain>
    </source>
</reference>
<dbReference type="GO" id="GO:0004131">
    <property type="term" value="F:cytosine deaminase activity"/>
    <property type="evidence" value="ECO:0007669"/>
    <property type="project" value="UniProtKB-EC"/>
</dbReference>
<comment type="function">
    <text evidence="12">Catalyzes the hydrolytic deamination of cytosine to uracil or 5-methylcytosine to thymine. Is involved in the pyrimidine salvage pathway, which allows the cell to utilize cytosine for pyrimidine nucleotide synthesis.</text>
</comment>
<organism evidence="18 19">
    <name type="scientific">Wickerhamomyces pijperi</name>
    <name type="common">Yeast</name>
    <name type="synonym">Pichia pijperi</name>
    <dbReference type="NCBI Taxonomy" id="599730"/>
    <lineage>
        <taxon>Eukaryota</taxon>
        <taxon>Fungi</taxon>
        <taxon>Dikarya</taxon>
        <taxon>Ascomycota</taxon>
        <taxon>Saccharomycotina</taxon>
        <taxon>Saccharomycetes</taxon>
        <taxon>Phaffomycetales</taxon>
        <taxon>Wickerhamomycetaceae</taxon>
        <taxon>Wickerhamomyces</taxon>
    </lineage>
</organism>
<evidence type="ECO:0000256" key="10">
    <source>
        <dbReference type="ARBA" id="ARBA00023242"/>
    </source>
</evidence>
<gene>
    <name evidence="18" type="ORF">WICPIJ_000036</name>
</gene>